<keyword evidence="3" id="KW-1185">Reference proteome</keyword>
<reference evidence="2 3" key="1">
    <citation type="journal article" date="2018" name="Nat. Ecol. Evol.">
        <title>Genomic signatures of mitonuclear coevolution across populations of Tigriopus californicus.</title>
        <authorList>
            <person name="Barreto F.S."/>
            <person name="Watson E.T."/>
            <person name="Lima T.G."/>
            <person name="Willett C.S."/>
            <person name="Edmands S."/>
            <person name="Li W."/>
            <person name="Burton R.S."/>
        </authorList>
    </citation>
    <scope>NUCLEOTIDE SEQUENCE [LARGE SCALE GENOMIC DNA]</scope>
    <source>
        <strain evidence="2 3">San Diego</strain>
    </source>
</reference>
<accession>A0A553NDV8</accession>
<name>A0A553NDV8_TIGCA</name>
<evidence type="ECO:0000313" key="3">
    <source>
        <dbReference type="Proteomes" id="UP000318571"/>
    </source>
</evidence>
<comment type="caution">
    <text evidence="2">The sequence shown here is derived from an EMBL/GenBank/DDBJ whole genome shotgun (WGS) entry which is preliminary data.</text>
</comment>
<sequence length="463" mass="52788">MQGLHKAEKDDPLFMAFFMHQLPQAARAILAVQEFDDVIKLAQAADDVLAEHANMAASDINKMWTNPNTKSSSHESTEKRGSSLDSAGSTGSLGKTAGIAYSLAPAKRLVGFLTRATSNAVDDPSWSRTAVVRHPLLLGLGHQEDPGDPWDLCLPFHLGRLFLHKDPLHHQSHQRHPFHLSREDLVAPEIQLVLTIHPHRPLQNLHLRQNLHIRQNPHRHLNPQDPQELQWGQVVQWVKDPLHHQSHQRHPFHLSREDLVAPEIQRSEVSLGAKWSFSSHKPRASKRSGIATWARITWRPWRTNRTLWSLGAVICVYSIFARGSITAWGTLITGFSRWAQWACESRSARDSRQSVCSCQTIHAIHSWDSRVTYWSLFSLVSHCTWQPWGNRSPSAIPPMIEKKWDWTSTDHDFLRERAPILPFWGTLWNSGKDATMSSILKQDEKFIRLNWACRSRGQGLGHL</sequence>
<organism evidence="2 3">
    <name type="scientific">Tigriopus californicus</name>
    <name type="common">Marine copepod</name>
    <dbReference type="NCBI Taxonomy" id="6832"/>
    <lineage>
        <taxon>Eukaryota</taxon>
        <taxon>Metazoa</taxon>
        <taxon>Ecdysozoa</taxon>
        <taxon>Arthropoda</taxon>
        <taxon>Crustacea</taxon>
        <taxon>Multicrustacea</taxon>
        <taxon>Hexanauplia</taxon>
        <taxon>Copepoda</taxon>
        <taxon>Harpacticoida</taxon>
        <taxon>Harpacticidae</taxon>
        <taxon>Tigriopus</taxon>
    </lineage>
</organism>
<dbReference type="AlphaFoldDB" id="A0A553NDV8"/>
<protein>
    <submittedName>
        <fullName evidence="2">Uncharacterized protein</fullName>
    </submittedName>
</protein>
<feature type="region of interest" description="Disordered" evidence="1">
    <location>
        <begin position="61"/>
        <end position="90"/>
    </location>
</feature>
<evidence type="ECO:0000256" key="1">
    <source>
        <dbReference type="SAM" id="MobiDB-lite"/>
    </source>
</evidence>
<dbReference type="Proteomes" id="UP000318571">
    <property type="component" value="Chromosome 10"/>
</dbReference>
<proteinExistence type="predicted"/>
<evidence type="ECO:0000313" key="2">
    <source>
        <dbReference type="EMBL" id="TRY63633.1"/>
    </source>
</evidence>
<dbReference type="EMBL" id="VCGU01000458">
    <property type="protein sequence ID" value="TRY63633.1"/>
    <property type="molecule type" value="Genomic_DNA"/>
</dbReference>
<gene>
    <name evidence="2" type="ORF">TCAL_16586</name>
</gene>
<feature type="compositionally biased region" description="Basic and acidic residues" evidence="1">
    <location>
        <begin position="72"/>
        <end position="82"/>
    </location>
</feature>